<keyword evidence="4" id="KW-0677">Repeat</keyword>
<dbReference type="Proteomes" id="UP000887565">
    <property type="component" value="Unplaced"/>
</dbReference>
<dbReference type="SUPFAM" id="SSF48371">
    <property type="entry name" value="ARM repeat"/>
    <property type="match status" value="2"/>
</dbReference>
<comment type="subcellular location">
    <subcellularLocation>
        <location evidence="2">Cytoplasm</location>
    </subcellularLocation>
    <subcellularLocation>
        <location evidence="1">Nucleus</location>
    </subcellularLocation>
</comment>
<keyword evidence="3" id="KW-0963">Cytoplasm</keyword>
<reference evidence="7" key="1">
    <citation type="submission" date="2022-11" db="UniProtKB">
        <authorList>
            <consortium name="WormBaseParasite"/>
        </authorList>
    </citation>
    <scope>IDENTIFICATION</scope>
</reference>
<dbReference type="GO" id="GO:0005737">
    <property type="term" value="C:cytoplasm"/>
    <property type="evidence" value="ECO:0007669"/>
    <property type="project" value="UniProtKB-SubCell"/>
</dbReference>
<evidence type="ECO:0000313" key="6">
    <source>
        <dbReference type="Proteomes" id="UP000887565"/>
    </source>
</evidence>
<dbReference type="InterPro" id="IPR016024">
    <property type="entry name" value="ARM-type_fold"/>
</dbReference>
<dbReference type="OMA" id="KGTDQHV"/>
<evidence type="ECO:0000256" key="3">
    <source>
        <dbReference type="ARBA" id="ARBA00022490"/>
    </source>
</evidence>
<protein>
    <submittedName>
        <fullName evidence="7">Armadillo repeat-containing protein 8</fullName>
    </submittedName>
</protein>
<dbReference type="GO" id="GO:0034657">
    <property type="term" value="C:GID complex"/>
    <property type="evidence" value="ECO:0007669"/>
    <property type="project" value="TreeGrafter"/>
</dbReference>
<name>A0A915J598_ROMCU</name>
<evidence type="ECO:0000256" key="5">
    <source>
        <dbReference type="ARBA" id="ARBA00023242"/>
    </source>
</evidence>
<evidence type="ECO:0000313" key="7">
    <source>
        <dbReference type="WBParaSite" id="nRc.2.0.1.t20893-RA"/>
    </source>
</evidence>
<dbReference type="PANTHER" id="PTHR15651">
    <property type="entry name" value="ARMADILLO REPEAT-CONTAINING PROTEIN 8"/>
    <property type="match status" value="1"/>
</dbReference>
<dbReference type="WBParaSite" id="nRc.2.0.1.t20893-RA">
    <property type="protein sequence ID" value="nRc.2.0.1.t20893-RA"/>
    <property type="gene ID" value="nRc.2.0.1.g20893"/>
</dbReference>
<dbReference type="Gene3D" id="1.25.10.10">
    <property type="entry name" value="Leucine-rich Repeat Variant"/>
    <property type="match status" value="3"/>
</dbReference>
<dbReference type="PANTHER" id="PTHR15651:SF7">
    <property type="entry name" value="ARMADILLO REPEAT-CONTAINING PROTEIN 8"/>
    <property type="match status" value="1"/>
</dbReference>
<evidence type="ECO:0000256" key="1">
    <source>
        <dbReference type="ARBA" id="ARBA00004123"/>
    </source>
</evidence>
<sequence>MAPLKDLLSRWHDGVLDNDLCGHFMRRLKHSIIGSVSQKNIIFTDNYASKLLDILKNGFLPAPVRCDAAVIVGSLAVRNNAHVRNLVDYGTIPILLEGLKDSDTSFIEACLKALETIFSTKIPSVEELYKDDATVELLIKAGKESARTNESLGLIIMKTCQVKSISLNVLSTICFNNVANCEAVARASHMGIALLDQIKRILSREIELDVRLSAARCMTYLARCDAVPIDDIFISKQVMPLLVRCCKFENNLLFCTKRRVVACETLFYLIEHDQSLQYLVSWNNMCLKTLGQCLTVTDPDASIEDDQECDNLLDDLHKAAFNALAAMASNTEDLRRKIMQEVHNLTDRVFNGLYASITVQIASLKCLHYLSRSVEQLRTVFMDKPASRQLLQLVQSENRELACTASAVLCNLLLEFSPCKYVRELLIFKYPRLFDSMNFLKTLIECGCVEVICRLISSEDIFLRLNGVWGLMNIAYKTDDKIRSAILRSFTPADALRCLTEMSNEPLAVTRLMGFLRNLINDKEFTGTLIPTYGNSIAQSVIFVLEGDYRQENKEQALCVLVNLSNNLLGKELIINNEDIRNKIFNYLMYQPYPPFQITAACAVCNLLSKEDPGFNERRSALLHFGVNKLLYQVQNTTKDHILLQSFAQKASEISWKCQGNRGQFEFNEELMNDLKDLKYYLSRDSSSSGTKAPEILEDIDDTILHRQKLIRIADRSKGGRKTALEYEHNELAGDDEDELRIRSAESRALKSKKSSLHFSSTVSQKRSLAPKLLKWGHKFLPPELSASLDVYSKA</sequence>
<accession>A0A915J598</accession>
<evidence type="ECO:0000256" key="2">
    <source>
        <dbReference type="ARBA" id="ARBA00004496"/>
    </source>
</evidence>
<proteinExistence type="predicted"/>
<dbReference type="GO" id="GO:0043161">
    <property type="term" value="P:proteasome-mediated ubiquitin-dependent protein catabolic process"/>
    <property type="evidence" value="ECO:0007669"/>
    <property type="project" value="TreeGrafter"/>
</dbReference>
<dbReference type="AlphaFoldDB" id="A0A915J598"/>
<organism evidence="6 7">
    <name type="scientific">Romanomermis culicivorax</name>
    <name type="common">Nematode worm</name>
    <dbReference type="NCBI Taxonomy" id="13658"/>
    <lineage>
        <taxon>Eukaryota</taxon>
        <taxon>Metazoa</taxon>
        <taxon>Ecdysozoa</taxon>
        <taxon>Nematoda</taxon>
        <taxon>Enoplea</taxon>
        <taxon>Dorylaimia</taxon>
        <taxon>Mermithida</taxon>
        <taxon>Mermithoidea</taxon>
        <taxon>Mermithidae</taxon>
        <taxon>Romanomermis</taxon>
    </lineage>
</organism>
<dbReference type="InterPro" id="IPR011989">
    <property type="entry name" value="ARM-like"/>
</dbReference>
<dbReference type="GO" id="GO:0005634">
    <property type="term" value="C:nucleus"/>
    <property type="evidence" value="ECO:0007669"/>
    <property type="project" value="UniProtKB-SubCell"/>
</dbReference>
<dbReference type="InterPro" id="IPR038739">
    <property type="entry name" value="ARMC8/Vid28"/>
</dbReference>
<keyword evidence="5" id="KW-0539">Nucleus</keyword>
<evidence type="ECO:0000256" key="4">
    <source>
        <dbReference type="ARBA" id="ARBA00022737"/>
    </source>
</evidence>
<keyword evidence="6" id="KW-1185">Reference proteome</keyword>